<dbReference type="EMBL" id="HE573026">
    <property type="protein sequence ID" value="CCC51608.1"/>
    <property type="molecule type" value="Genomic_DNA"/>
</dbReference>
<feature type="domain" description="UDENN" evidence="2">
    <location>
        <begin position="8"/>
        <end position="660"/>
    </location>
</feature>
<dbReference type="GO" id="GO:0055037">
    <property type="term" value="C:recycling endosome"/>
    <property type="evidence" value="ECO:0007669"/>
    <property type="project" value="TreeGrafter"/>
</dbReference>
<dbReference type="GO" id="GO:0005085">
    <property type="term" value="F:guanyl-nucleotide exchange factor activity"/>
    <property type="evidence" value="ECO:0007669"/>
    <property type="project" value="InterPro"/>
</dbReference>
<dbReference type="Pfam" id="PF09794">
    <property type="entry name" value="Avl9"/>
    <property type="match status" value="1"/>
</dbReference>
<accession>G0U6V2</accession>
<organism evidence="3">
    <name type="scientific">Trypanosoma vivax (strain Y486)</name>
    <dbReference type="NCBI Taxonomy" id="1055687"/>
    <lineage>
        <taxon>Eukaryota</taxon>
        <taxon>Discoba</taxon>
        <taxon>Euglenozoa</taxon>
        <taxon>Kinetoplastea</taxon>
        <taxon>Metakinetoplastina</taxon>
        <taxon>Trypanosomatida</taxon>
        <taxon>Trypanosomatidae</taxon>
        <taxon>Trypanosoma</taxon>
        <taxon>Duttonella</taxon>
    </lineage>
</organism>
<dbReference type="VEuPathDB" id="TriTrypDB:TvY486_1006560"/>
<reference evidence="3" key="1">
    <citation type="journal article" date="2012" name="Proc. Natl. Acad. Sci. U.S.A.">
        <title>Antigenic diversity is generated by distinct evolutionary mechanisms in African trypanosome species.</title>
        <authorList>
            <person name="Jackson A.P."/>
            <person name="Berry A."/>
            <person name="Aslett M."/>
            <person name="Allison H.C."/>
            <person name="Burton P."/>
            <person name="Vavrova-Anderson J."/>
            <person name="Brown R."/>
            <person name="Browne H."/>
            <person name="Corton N."/>
            <person name="Hauser H."/>
            <person name="Gamble J."/>
            <person name="Gilderthorp R."/>
            <person name="Marcello L."/>
            <person name="McQuillan J."/>
            <person name="Otto T.D."/>
            <person name="Quail M.A."/>
            <person name="Sanders M.J."/>
            <person name="van Tonder A."/>
            <person name="Ginger M.L."/>
            <person name="Field M.C."/>
            <person name="Barry J.D."/>
            <person name="Hertz-Fowler C."/>
            <person name="Berriman M."/>
        </authorList>
    </citation>
    <scope>NUCLEOTIDE SEQUENCE</scope>
    <source>
        <strain evidence="3">Y486</strain>
    </source>
</reference>
<evidence type="ECO:0000256" key="1">
    <source>
        <dbReference type="ARBA" id="ARBA00007159"/>
    </source>
</evidence>
<evidence type="ECO:0000259" key="2">
    <source>
        <dbReference type="PROSITE" id="PS50211"/>
    </source>
</evidence>
<dbReference type="InterPro" id="IPR037516">
    <property type="entry name" value="Tripartite_DENN"/>
</dbReference>
<dbReference type="PANTHER" id="PTHR13677:SF0">
    <property type="entry name" value="LD41638P"/>
    <property type="match status" value="1"/>
</dbReference>
<protein>
    <recommendedName>
        <fullName evidence="2">UDENN domain-containing protein</fullName>
    </recommendedName>
</protein>
<name>G0U6V2_TRYVY</name>
<dbReference type="PANTHER" id="PTHR13677">
    <property type="entry name" value="LD41638P"/>
    <property type="match status" value="1"/>
</dbReference>
<dbReference type="OMA" id="PRFCQCC"/>
<gene>
    <name evidence="3" type="ORF">TVY486_1006560</name>
</gene>
<dbReference type="AlphaFoldDB" id="G0U6V2"/>
<dbReference type="InterPro" id="IPR024224">
    <property type="entry name" value="DENND6"/>
</dbReference>
<evidence type="ECO:0000313" key="3">
    <source>
        <dbReference type="EMBL" id="CCC51608.1"/>
    </source>
</evidence>
<proteinExistence type="inferred from homology"/>
<comment type="similarity">
    <text evidence="1">Belongs to the DENND6 family.</text>
</comment>
<sequence>MSQTPWVACLASIRFDIDVGPVVEHVVPPNALDNEGKQALTHTAFPDCNPECGHDLVFFFLMKDCIIEAQRNGHSSTAPCNDLSSSVSVGREFPHVVETARNIYGATYYRQKSDEAVPRGYVQQAVVLLSRLPYFAVHELILRIVAPRLCQCCPLSPDTGKVPVLSALSPVPSTLFDVDLTFNPSRYSQEDVLVRAMGEIEKWPTPHPHVQYNLTLLGQSFTFVTVTRRLRALSGHLPGPPRRRVMQLDDRVTFLGPERQSLSEYEALPLYSLFREHLSYLTMIWELLLSHEPLFIWSNTPSTASGAALAVASLIEPIEFSGTIRAYLTVQDEAFARYSKMGKSEPFMPVENTIVGTTNPFFFRAFEGWKNRLSVFDRYARSSGSAKVVKKDSKSSPKSCNDLESVVTVEEESVNPDSSSDGGALSANVDTDMAGSPCVFTYDSFYPTLTAAKKRTLTRYTSPSRRSAERCSPFHQRGVSAFSSSFSFLVDHRTQTTLLLKRLEQASHLNAEAQLASLSAHSWDACARVDEIAGEGPVPGTTEKSDGRSSPKLAFCHSIADDIVRKFFVTLTQEFLTPVRSWFQTMTSELSVFHLCDPATLAALTPESFLYFLKENRTLVPSFLTRHPFKTYSAMYERFARGPLFSSFLLKLIDKGIRQGVEEMQVDTWAAEHPEEKERMDMYSALQRLVEREMTQSVDPDVVFVTSAISLLVGIAAHMSDPLRERLMAQISELKP</sequence>
<dbReference type="InterPro" id="IPR018307">
    <property type="entry name" value="ABL9/DENND6_dom"/>
</dbReference>
<dbReference type="PROSITE" id="PS50211">
    <property type="entry name" value="DENN"/>
    <property type="match status" value="1"/>
</dbReference>